<evidence type="ECO:0000259" key="6">
    <source>
        <dbReference type="Pfam" id="PF00441"/>
    </source>
</evidence>
<evidence type="ECO:0000313" key="9">
    <source>
        <dbReference type="EMBL" id="BAH50911.1"/>
    </source>
</evidence>
<dbReference type="Gene3D" id="6.10.250.600">
    <property type="match status" value="1"/>
</dbReference>
<dbReference type="Proteomes" id="UP000002212">
    <property type="component" value="Chromosome"/>
</dbReference>
<evidence type="ECO:0000259" key="7">
    <source>
        <dbReference type="Pfam" id="PF02770"/>
    </source>
</evidence>
<feature type="domain" description="Adaptive response protein AidB N-terminal" evidence="8">
    <location>
        <begin position="2"/>
        <end position="155"/>
    </location>
</feature>
<comment type="similarity">
    <text evidence="2 5">Belongs to the acyl-CoA dehydrogenase family.</text>
</comment>
<organism evidence="9 10">
    <name type="scientific">Rhodococcus opacus (strain B4)</name>
    <dbReference type="NCBI Taxonomy" id="632772"/>
    <lineage>
        <taxon>Bacteria</taxon>
        <taxon>Bacillati</taxon>
        <taxon>Actinomycetota</taxon>
        <taxon>Actinomycetes</taxon>
        <taxon>Mycobacteriales</taxon>
        <taxon>Nocardiaceae</taxon>
        <taxon>Rhodococcus</taxon>
    </lineage>
</organism>
<dbReference type="InterPro" id="IPR036250">
    <property type="entry name" value="AcylCo_DH-like_C"/>
</dbReference>
<dbReference type="KEGG" id="rop:ROP_26640"/>
<evidence type="ECO:0000313" key="10">
    <source>
        <dbReference type="Proteomes" id="UP000002212"/>
    </source>
</evidence>
<dbReference type="Pfam" id="PF00441">
    <property type="entry name" value="Acyl-CoA_dh_1"/>
    <property type="match status" value="1"/>
</dbReference>
<dbReference type="Pfam" id="PF18158">
    <property type="entry name" value="AidB_N"/>
    <property type="match status" value="1"/>
</dbReference>
<dbReference type="Gene3D" id="1.20.140.10">
    <property type="entry name" value="Butyryl-CoA Dehydrogenase, subunit A, domain 3"/>
    <property type="match status" value="1"/>
</dbReference>
<accession>C1B463</accession>
<dbReference type="InterPro" id="IPR009100">
    <property type="entry name" value="AcylCoA_DH/oxidase_NM_dom_sf"/>
</dbReference>
<feature type="domain" description="Acyl-CoA oxidase/dehydrogenase middle" evidence="7">
    <location>
        <begin position="164"/>
        <end position="262"/>
    </location>
</feature>
<dbReference type="STRING" id="632772.ROP_26640"/>
<evidence type="ECO:0000256" key="3">
    <source>
        <dbReference type="ARBA" id="ARBA00022630"/>
    </source>
</evidence>
<protein>
    <submittedName>
        <fullName evidence="9">Putative acyl-CoA dehydrogenase</fullName>
        <ecNumber evidence="9">1.3.99.-</ecNumber>
    </submittedName>
</protein>
<sequence length="568" mass="61456">MNFAHTDPALRAVVDRWTAASERDKLNALLGRLGADAAGRLDALAATADKNPPVLEQFDRDGDRIDRISYHPAYQELCRAAYSEYGLSALSHRRGLHGWDAVPPHLVKYLASYVFVQAEFGLACPVSMTDAAARTLRMFGNPDVFGPWIDALTSTEPEGAMTGAMFMTEPQAGTDIARTETVAERDGDGWRLTGKKWFASNPDADVVITLARFPGGENHTTRGVGMFMVPKVLPNGERNSYTIDRLKDKLGTRSMPSGEVSLIGAYALQVGELDRGFRQMAEMVNTSRLSNAMRSSALMRRAVRDAVDHTRQREVFGKKLFDQPLMRATLLPLALDAEAALALVAYSAQCLQAADADDDSARGLIRVLTPLAKHYICKRARVVTGESMEVRGGNGYIEEWAHARLVRDAHLGSIWEGSSNVIALDVLRCMRKFGAHRQLADTMRAILAGLGPDCAAGVEMLVRRWDDLVEEGDVLVAGDDDTAQAGCARYANELARAAMSTLLYDLADFAITSGSGYRSLLVANAYLSDDVPVAALRHLAAVVDGTDVNAAAARVAAPRSDSATGALL</sequence>
<evidence type="ECO:0000256" key="1">
    <source>
        <dbReference type="ARBA" id="ARBA00001974"/>
    </source>
</evidence>
<feature type="domain" description="Acyl-CoA dehydrogenase/oxidase C-terminal" evidence="6">
    <location>
        <begin position="274"/>
        <end position="427"/>
    </location>
</feature>
<evidence type="ECO:0000259" key="8">
    <source>
        <dbReference type="Pfam" id="PF18158"/>
    </source>
</evidence>
<comment type="cofactor">
    <cofactor evidence="1 5">
        <name>FAD</name>
        <dbReference type="ChEBI" id="CHEBI:57692"/>
    </cofactor>
</comment>
<dbReference type="AlphaFoldDB" id="C1B463"/>
<dbReference type="PANTHER" id="PTHR42707">
    <property type="entry name" value="ACYL-COA DEHYDROGENASE"/>
    <property type="match status" value="1"/>
</dbReference>
<dbReference type="InterPro" id="IPR009075">
    <property type="entry name" value="AcylCo_DH/oxidase_C"/>
</dbReference>
<dbReference type="EMBL" id="AP011115">
    <property type="protein sequence ID" value="BAH50911.1"/>
    <property type="molecule type" value="Genomic_DNA"/>
</dbReference>
<dbReference type="Gene3D" id="2.40.110.20">
    <property type="match status" value="1"/>
</dbReference>
<dbReference type="SUPFAM" id="SSF56645">
    <property type="entry name" value="Acyl-CoA dehydrogenase NM domain-like"/>
    <property type="match status" value="1"/>
</dbReference>
<dbReference type="Pfam" id="PF02770">
    <property type="entry name" value="Acyl-CoA_dh_M"/>
    <property type="match status" value="1"/>
</dbReference>
<dbReference type="SUPFAM" id="SSF47203">
    <property type="entry name" value="Acyl-CoA dehydrogenase C-terminal domain-like"/>
    <property type="match status" value="1"/>
</dbReference>
<keyword evidence="3 5" id="KW-0285">Flavoprotein</keyword>
<evidence type="ECO:0000256" key="4">
    <source>
        <dbReference type="ARBA" id="ARBA00022827"/>
    </source>
</evidence>
<gene>
    <name evidence="9" type="ordered locus">ROP_26640</name>
</gene>
<keyword evidence="5 9" id="KW-0560">Oxidoreductase</keyword>
<dbReference type="OrthoDB" id="9771038at2"/>
<proteinExistence type="inferred from homology"/>
<dbReference type="GO" id="GO:0003995">
    <property type="term" value="F:acyl-CoA dehydrogenase activity"/>
    <property type="evidence" value="ECO:0007669"/>
    <property type="project" value="InterPro"/>
</dbReference>
<dbReference type="InterPro" id="IPR006091">
    <property type="entry name" value="Acyl-CoA_Oxase/DH_mid-dom"/>
</dbReference>
<evidence type="ECO:0000256" key="2">
    <source>
        <dbReference type="ARBA" id="ARBA00009347"/>
    </source>
</evidence>
<dbReference type="InterPro" id="IPR006089">
    <property type="entry name" value="Acyl-CoA_DH_CS"/>
</dbReference>
<dbReference type="PATRIC" id="fig|632772.20.peg.2785"/>
<evidence type="ECO:0000256" key="5">
    <source>
        <dbReference type="RuleBase" id="RU362125"/>
    </source>
</evidence>
<name>C1B463_RHOOB</name>
<dbReference type="EC" id="1.3.99.-" evidence="9"/>
<dbReference type="RefSeq" id="WP_012689867.1">
    <property type="nucleotide sequence ID" value="NC_012522.1"/>
</dbReference>
<keyword evidence="4 5" id="KW-0274">FAD</keyword>
<dbReference type="InterPro" id="IPR041504">
    <property type="entry name" value="AidB_N"/>
</dbReference>
<dbReference type="InterPro" id="IPR052904">
    <property type="entry name" value="Acyl-CoA_dehydrogenase-like"/>
</dbReference>
<dbReference type="PANTHER" id="PTHR42707:SF2">
    <property type="entry name" value="ACD11 DEHYDROGENASE"/>
    <property type="match status" value="1"/>
</dbReference>
<dbReference type="PROSITE" id="PS00073">
    <property type="entry name" value="ACYL_COA_DH_2"/>
    <property type="match status" value="1"/>
</dbReference>
<dbReference type="HOGENOM" id="CLU_016513_2_1_11"/>
<reference evidence="9 10" key="1">
    <citation type="submission" date="2009-03" db="EMBL/GenBank/DDBJ databases">
        <title>Comparison of the complete genome sequences of Rhodococcus erythropolis PR4 and Rhodococcus opacus B4.</title>
        <authorList>
            <person name="Takarada H."/>
            <person name="Sekine M."/>
            <person name="Hosoyama A."/>
            <person name="Yamada R."/>
            <person name="Fujisawa T."/>
            <person name="Omata S."/>
            <person name="Shimizu A."/>
            <person name="Tsukatani N."/>
            <person name="Tanikawa S."/>
            <person name="Fujita N."/>
            <person name="Harayama S."/>
        </authorList>
    </citation>
    <scope>NUCLEOTIDE SEQUENCE [LARGE SCALE GENOMIC DNA]</scope>
    <source>
        <strain evidence="9 10">B4</strain>
    </source>
</reference>